<dbReference type="Gene3D" id="2.60.40.1120">
    <property type="entry name" value="Carboxypeptidase-like, regulatory domain"/>
    <property type="match status" value="1"/>
</dbReference>
<name>A0A7W5DR20_9PORP</name>
<proteinExistence type="predicted"/>
<comment type="caution">
    <text evidence="1">The sequence shown here is derived from an EMBL/GenBank/DDBJ whole genome shotgun (WGS) entry which is preliminary data.</text>
</comment>
<dbReference type="InterPro" id="IPR043741">
    <property type="entry name" value="DUF5686"/>
</dbReference>
<protein>
    <recommendedName>
        <fullName evidence="3">Carboxypeptidase-like regulatory domain-containing protein</fullName>
    </recommendedName>
</protein>
<dbReference type="SUPFAM" id="SSF49464">
    <property type="entry name" value="Carboxypeptidase regulatory domain-like"/>
    <property type="match status" value="1"/>
</dbReference>
<gene>
    <name evidence="1" type="ORF">FHX64_001675</name>
</gene>
<dbReference type="AlphaFoldDB" id="A0A7W5DR20"/>
<dbReference type="InterPro" id="IPR008969">
    <property type="entry name" value="CarboxyPept-like_regulatory"/>
</dbReference>
<sequence>MRFYILYLLAFSVIYGLSCVDSKAQRTIRGVVLDSINGKPLSFVPVYLKGTTIGVLTNDAGGFTLKNPSSAQILIVSSVGYNRKVILLENRAKRFYKILLSPSSYAMSEVVVKPRKEKYRKKGNPAVELIRQVIENKEKHDPLQKPFYQYDHYQKIVVALNDVDSTERKKNVLFQQFKFLDAYVDTSGITGKPILPVILRQRLDRVYYQKSPYRKERVVLADHNIGLDRGILSLQGVNTFLEEIFKPVDLYVNDIPLFLKRFVSPLSTGAIGFYKYYLMDTVSVDGDRCSDVVFVPFSSESTGFVGHLYITTDSTHFVKKVKLSIPKNINLNYVRSLWIDQRYRRTPDGTRLLTYDDMTVEFSVLSRGGNFYARRTNVYLHPSFAPPPAFASTTVRQGDVLKPDTTLQLAEYMSANKLNTIGPNALQVHNMVRRLHEARLYHYAEKTASIIINDFIETSPHQSKVDIGPVFNFVSKNSAEGVRLRVGGLTTAALNDHWFGKGYLAYGTKDHRWKYLAQAEYSFNKKQHQANEFPVHSLRMFYQYDVNWLGQNMLYADNFFFSWKRRQSNNLTYQRKWGLSYNQEFYSHFSYGLDFLLRREYASTLMPFIDNTTNTPVNAYSLGEATVRLRYAPGEKFYQTMVYRRAISHDAPVFTFSHAMALKGVFGSNYNYSYTELGFRKKFWFSAYGDANVVLQAGKIWTKDPFPLLQIPVANLAYTIHPGAFTLMNPMEFINDHYVAWYLNYNMNGLILNRIPLIRYLKWREIISFRGIYGGLDKKNNPALSNGLFDFPAGSYAMGKAPYMEAGVGIDNIFNLFRVDYVWRLNYLNHPHIDKSGIRVTVDLGF</sequence>
<dbReference type="Pfam" id="PF18939">
    <property type="entry name" value="DUF5686"/>
    <property type="match status" value="2"/>
</dbReference>
<dbReference type="Pfam" id="PF13715">
    <property type="entry name" value="CarbopepD_reg_2"/>
    <property type="match status" value="1"/>
</dbReference>
<dbReference type="EMBL" id="JACHYB010000001">
    <property type="protein sequence ID" value="MBB3187512.1"/>
    <property type="molecule type" value="Genomic_DNA"/>
</dbReference>
<dbReference type="Proteomes" id="UP000544222">
    <property type="component" value="Unassembled WGS sequence"/>
</dbReference>
<dbReference type="RefSeq" id="WP_183413275.1">
    <property type="nucleotide sequence ID" value="NZ_JACHYB010000001.1"/>
</dbReference>
<organism evidence="1 2">
    <name type="scientific">Microbacter margulisiae</name>
    <dbReference type="NCBI Taxonomy" id="1350067"/>
    <lineage>
        <taxon>Bacteria</taxon>
        <taxon>Pseudomonadati</taxon>
        <taxon>Bacteroidota</taxon>
        <taxon>Bacteroidia</taxon>
        <taxon>Bacteroidales</taxon>
        <taxon>Porphyromonadaceae</taxon>
        <taxon>Microbacter</taxon>
    </lineage>
</organism>
<accession>A0A7W5DR20</accession>
<keyword evidence="2" id="KW-1185">Reference proteome</keyword>
<reference evidence="1 2" key="1">
    <citation type="submission" date="2020-08" db="EMBL/GenBank/DDBJ databases">
        <title>Genomic Encyclopedia of Type Strains, Phase IV (KMG-IV): sequencing the most valuable type-strain genomes for metagenomic binning, comparative biology and taxonomic classification.</title>
        <authorList>
            <person name="Goeker M."/>
        </authorList>
    </citation>
    <scope>NUCLEOTIDE SEQUENCE [LARGE SCALE GENOMIC DNA]</scope>
    <source>
        <strain evidence="1 2">DSM 27471</strain>
    </source>
</reference>
<evidence type="ECO:0008006" key="3">
    <source>
        <dbReference type="Google" id="ProtNLM"/>
    </source>
</evidence>
<evidence type="ECO:0000313" key="1">
    <source>
        <dbReference type="EMBL" id="MBB3187512.1"/>
    </source>
</evidence>
<evidence type="ECO:0000313" key="2">
    <source>
        <dbReference type="Proteomes" id="UP000544222"/>
    </source>
</evidence>